<keyword evidence="9" id="KW-1185">Reference proteome</keyword>
<feature type="site" description="Interaction with target DNA" evidence="6">
    <location>
        <position position="105"/>
    </location>
</feature>
<evidence type="ECO:0000256" key="7">
    <source>
        <dbReference type="SAM" id="MobiDB-lite"/>
    </source>
</evidence>
<accession>A0A1C5JT89</accession>
<dbReference type="HAMAP" id="MF_00801">
    <property type="entry name" value="Endonuclease_5"/>
    <property type="match status" value="1"/>
</dbReference>
<dbReference type="GO" id="GO:0043737">
    <property type="term" value="F:deoxyribonuclease V activity"/>
    <property type="evidence" value="ECO:0007669"/>
    <property type="project" value="UniProtKB-UniRule"/>
</dbReference>
<dbReference type="GO" id="GO:0000287">
    <property type="term" value="F:magnesium ion binding"/>
    <property type="evidence" value="ECO:0007669"/>
    <property type="project" value="UniProtKB-UniRule"/>
</dbReference>
<dbReference type="Pfam" id="PF04493">
    <property type="entry name" value="Endonuclease_5"/>
    <property type="match status" value="1"/>
</dbReference>
<sequence length="251" mass="26286">MAVSDQPGYRNIREPESITPPTPPTPPDGASAPGSVAKAVAVQDRLRPLVDLVGPGPAVPATVAGLDVAYAESGDRLAAAVTVLDARTLVVVESAVSVGRPAFRYVPGLFAFRELPALLDALDRLTTRPELLVCDGHGLAHPRRFGLACHLGVVTDLPAIGVGKTPLVGDWRPPADVRGAWSPLRDGGEVVGRVLRTRAGVKPVFVSVGHRMSLDNATTQVLALTPRFRLPETTRAADRLCRDALAAAASS</sequence>
<feature type="region of interest" description="Disordered" evidence="7">
    <location>
        <begin position="1"/>
        <end position="34"/>
    </location>
</feature>
<dbReference type="GO" id="GO:0006281">
    <property type="term" value="P:DNA repair"/>
    <property type="evidence" value="ECO:0007669"/>
    <property type="project" value="UniProtKB-UniRule"/>
</dbReference>
<evidence type="ECO:0000313" key="9">
    <source>
        <dbReference type="Proteomes" id="UP000198217"/>
    </source>
</evidence>
<feature type="compositionally biased region" description="Pro residues" evidence="7">
    <location>
        <begin position="18"/>
        <end position="27"/>
    </location>
</feature>
<evidence type="ECO:0000256" key="3">
    <source>
        <dbReference type="ARBA" id="ARBA00022722"/>
    </source>
</evidence>
<reference evidence="8 9" key="1">
    <citation type="submission" date="2016-06" db="EMBL/GenBank/DDBJ databases">
        <authorList>
            <person name="Kjaerup R.B."/>
            <person name="Dalgaard T.S."/>
            <person name="Juul-Madsen H.R."/>
        </authorList>
    </citation>
    <scope>NUCLEOTIDE SEQUENCE [LARGE SCALE GENOMIC DNA]</scope>
    <source>
        <strain evidence="8 9">DSM 43904</strain>
    </source>
</reference>
<dbReference type="EMBL" id="LT607750">
    <property type="protein sequence ID" value="SCG73772.1"/>
    <property type="molecule type" value="Genomic_DNA"/>
</dbReference>
<evidence type="ECO:0000256" key="5">
    <source>
        <dbReference type="ARBA" id="ARBA00022801"/>
    </source>
</evidence>
<evidence type="ECO:0000256" key="6">
    <source>
        <dbReference type="HAMAP-Rule" id="MF_00801"/>
    </source>
</evidence>
<dbReference type="NCBIfam" id="NF008629">
    <property type="entry name" value="PRK11617.1"/>
    <property type="match status" value="1"/>
</dbReference>
<keyword evidence="2 6" id="KW-0963">Cytoplasm</keyword>
<dbReference type="PANTHER" id="PTHR28511:SF1">
    <property type="entry name" value="ENDONUCLEASE V"/>
    <property type="match status" value="1"/>
</dbReference>
<dbReference type="InterPro" id="IPR007581">
    <property type="entry name" value="Endonuclease-V"/>
</dbReference>
<evidence type="ECO:0000256" key="4">
    <source>
        <dbReference type="ARBA" id="ARBA00022759"/>
    </source>
</evidence>
<feature type="binding site" evidence="6">
    <location>
        <position position="135"/>
    </location>
    <ligand>
        <name>Mg(2+)</name>
        <dbReference type="ChEBI" id="CHEBI:18420"/>
    </ligand>
</feature>
<keyword evidence="3 6" id="KW-0540">Nuclease</keyword>
<evidence type="ECO:0000256" key="1">
    <source>
        <dbReference type="ARBA" id="ARBA00004496"/>
    </source>
</evidence>
<keyword evidence="5 6" id="KW-0378">Hydrolase</keyword>
<proteinExistence type="inferred from homology"/>
<dbReference type="AlphaFoldDB" id="A0A1C5JT89"/>
<comment type="subcellular location">
    <subcellularLocation>
        <location evidence="1 6">Cytoplasm</location>
    </subcellularLocation>
</comment>
<keyword evidence="6" id="KW-0479">Metal-binding</keyword>
<gene>
    <name evidence="6" type="primary">nfi</name>
    <name evidence="8" type="ORF">GA0070609_4897</name>
</gene>
<dbReference type="PANTHER" id="PTHR28511">
    <property type="entry name" value="ENDONUCLEASE V"/>
    <property type="match status" value="1"/>
</dbReference>
<keyword evidence="6" id="KW-0460">Magnesium</keyword>
<evidence type="ECO:0000256" key="2">
    <source>
        <dbReference type="ARBA" id="ARBA00022490"/>
    </source>
</evidence>
<protein>
    <recommendedName>
        <fullName evidence="6">Endonuclease V</fullName>
        <ecNumber evidence="6">3.1.21.7</ecNumber>
    </recommendedName>
    <alternativeName>
        <fullName evidence="6">Deoxyinosine 3'endonuclease</fullName>
    </alternativeName>
    <alternativeName>
        <fullName evidence="6">Deoxyribonuclease V</fullName>
        <shortName evidence="6">DNase V</shortName>
    </alternativeName>
</protein>
<dbReference type="CDD" id="cd06559">
    <property type="entry name" value="Endonuclease_V"/>
    <property type="match status" value="1"/>
</dbReference>
<dbReference type="GO" id="GO:0016891">
    <property type="term" value="F:RNA endonuclease activity producing 5'-phosphomonoesters, hydrolytic mechanism"/>
    <property type="evidence" value="ECO:0007669"/>
    <property type="project" value="TreeGrafter"/>
</dbReference>
<dbReference type="Gene3D" id="3.30.2170.10">
    <property type="entry name" value="archaeoglobus fulgidus dsm 4304 superfamily"/>
    <property type="match status" value="1"/>
</dbReference>
<keyword evidence="6" id="KW-0227">DNA damage</keyword>
<name>A0A1C5JT89_9ACTN</name>
<dbReference type="Proteomes" id="UP000198217">
    <property type="component" value="Chromosome I"/>
</dbReference>
<keyword evidence="6" id="KW-0234">DNA repair</keyword>
<dbReference type="GO" id="GO:0005737">
    <property type="term" value="C:cytoplasm"/>
    <property type="evidence" value="ECO:0007669"/>
    <property type="project" value="UniProtKB-SubCell"/>
</dbReference>
<comment type="cofactor">
    <cofactor evidence="6">
        <name>Mg(2+)</name>
        <dbReference type="ChEBI" id="CHEBI:18420"/>
    </cofactor>
</comment>
<comment type="catalytic activity">
    <reaction evidence="6">
        <text>Endonucleolytic cleavage at apurinic or apyrimidinic sites to products with a 5'-phosphate.</text>
        <dbReference type="EC" id="3.1.21.7"/>
    </reaction>
</comment>
<keyword evidence="4 6" id="KW-0255">Endonuclease</keyword>
<evidence type="ECO:0000313" key="8">
    <source>
        <dbReference type="EMBL" id="SCG73772.1"/>
    </source>
</evidence>
<dbReference type="EC" id="3.1.21.7" evidence="6"/>
<dbReference type="GO" id="GO:0003727">
    <property type="term" value="F:single-stranded RNA binding"/>
    <property type="evidence" value="ECO:0007669"/>
    <property type="project" value="TreeGrafter"/>
</dbReference>
<organism evidence="8 9">
    <name type="scientific">Micromonospora echinaurantiaca</name>
    <dbReference type="NCBI Taxonomy" id="47857"/>
    <lineage>
        <taxon>Bacteria</taxon>
        <taxon>Bacillati</taxon>
        <taxon>Actinomycetota</taxon>
        <taxon>Actinomycetes</taxon>
        <taxon>Micromonosporales</taxon>
        <taxon>Micromonosporaceae</taxon>
        <taxon>Micromonospora</taxon>
    </lineage>
</organism>
<comment type="function">
    <text evidence="6">DNA repair enzyme involved in the repair of deaminated bases. Selectively cleaves double-stranded DNA at the second phosphodiester bond 3' to a deoxyinosine leaving behind the intact lesion on the nicked DNA.</text>
</comment>
<comment type="similarity">
    <text evidence="6">Belongs to the endonuclease V family.</text>
</comment>
<feature type="binding site" evidence="6">
    <location>
        <position position="67"/>
    </location>
    <ligand>
        <name>Mg(2+)</name>
        <dbReference type="ChEBI" id="CHEBI:18420"/>
    </ligand>
</feature>